<dbReference type="GO" id="GO:0003839">
    <property type="term" value="F:gamma-glutamylcyclotransferase activity"/>
    <property type="evidence" value="ECO:0007669"/>
    <property type="project" value="UniProtKB-EC"/>
</dbReference>
<dbReference type="EC" id="4.3.2.9" evidence="1"/>
<evidence type="ECO:0000256" key="1">
    <source>
        <dbReference type="ARBA" id="ARBA00012346"/>
    </source>
</evidence>
<reference evidence="4 5" key="1">
    <citation type="submission" date="2014-04" db="EMBL/GenBank/DDBJ databases">
        <authorList>
            <consortium name="DOE Joint Genome Institute"/>
            <person name="Kuo A."/>
            <person name="Martino E."/>
            <person name="Perotto S."/>
            <person name="Kohler A."/>
            <person name="Nagy L.G."/>
            <person name="Floudas D."/>
            <person name="Copeland A."/>
            <person name="Barry K.W."/>
            <person name="Cichocki N."/>
            <person name="Veneault-Fourrey C."/>
            <person name="LaButti K."/>
            <person name="Lindquist E.A."/>
            <person name="Lipzen A."/>
            <person name="Lundell T."/>
            <person name="Morin E."/>
            <person name="Murat C."/>
            <person name="Sun H."/>
            <person name="Tunlid A."/>
            <person name="Henrissat B."/>
            <person name="Grigoriev I.V."/>
            <person name="Hibbett D.S."/>
            <person name="Martin F."/>
            <person name="Nordberg H.P."/>
            <person name="Cantor M.N."/>
            <person name="Hua S.X."/>
        </authorList>
    </citation>
    <scope>NUCLEOTIDE SEQUENCE [LARGE SCALE GENOMIC DNA]</scope>
    <source>
        <strain evidence="4 5">Zn</strain>
    </source>
</reference>
<organism evidence="4 5">
    <name type="scientific">Oidiodendron maius (strain Zn)</name>
    <dbReference type="NCBI Taxonomy" id="913774"/>
    <lineage>
        <taxon>Eukaryota</taxon>
        <taxon>Fungi</taxon>
        <taxon>Dikarya</taxon>
        <taxon>Ascomycota</taxon>
        <taxon>Pezizomycotina</taxon>
        <taxon>Leotiomycetes</taxon>
        <taxon>Leotiomycetes incertae sedis</taxon>
        <taxon>Myxotrichaceae</taxon>
        <taxon>Oidiodendron</taxon>
    </lineage>
</organism>
<dbReference type="InterPro" id="IPR013024">
    <property type="entry name" value="GGCT-like"/>
</dbReference>
<feature type="compositionally biased region" description="Basic and acidic residues" evidence="3">
    <location>
        <begin position="38"/>
        <end position="90"/>
    </location>
</feature>
<reference evidence="5" key="2">
    <citation type="submission" date="2015-01" db="EMBL/GenBank/DDBJ databases">
        <title>Evolutionary Origins and Diversification of the Mycorrhizal Mutualists.</title>
        <authorList>
            <consortium name="DOE Joint Genome Institute"/>
            <consortium name="Mycorrhizal Genomics Consortium"/>
            <person name="Kohler A."/>
            <person name="Kuo A."/>
            <person name="Nagy L.G."/>
            <person name="Floudas D."/>
            <person name="Copeland A."/>
            <person name="Barry K.W."/>
            <person name="Cichocki N."/>
            <person name="Veneault-Fourrey C."/>
            <person name="LaButti K."/>
            <person name="Lindquist E.A."/>
            <person name="Lipzen A."/>
            <person name="Lundell T."/>
            <person name="Morin E."/>
            <person name="Murat C."/>
            <person name="Riley R."/>
            <person name="Ohm R."/>
            <person name="Sun H."/>
            <person name="Tunlid A."/>
            <person name="Henrissat B."/>
            <person name="Grigoriev I.V."/>
            <person name="Hibbett D.S."/>
            <person name="Martin F."/>
        </authorList>
    </citation>
    <scope>NUCLEOTIDE SEQUENCE [LARGE SCALE GENOMIC DNA]</scope>
    <source>
        <strain evidence="5">Zn</strain>
    </source>
</reference>
<keyword evidence="5" id="KW-1185">Reference proteome</keyword>
<dbReference type="InterPro" id="IPR036568">
    <property type="entry name" value="GGCT-like_sf"/>
</dbReference>
<dbReference type="PANTHER" id="PTHR12935:SF0">
    <property type="entry name" value="GAMMA-GLUTAMYLCYCLOTRANSFERASE"/>
    <property type="match status" value="1"/>
</dbReference>
<sequence>MSLEQSSAMPVRIVLHLAPTPTPPTPGKPVSSSGTDVQKIEEKDKDNKDPMKNEKSEKKGTKNPIKNDKNDKRDPTRNEKNGKKDEDGKKSQQQLGTTKPNGIIKTTKQPPPRTVKYRMRDYLALRKERAEQEARKPKISDLTTEHLEPPFKRFWADVPATTTTQSNGCGDGSAAFAETGILVSPAPTYPQVPIPLLPSSASISNGYRSIPATRGKSVPETDSMSTTPDSDTVMANANDPEARVYYFAYGTDLSITTMVKMYPGTRYVAPATLPNYQWFIGSRNMPIITPSTTEKVNGILYKIPNKHVAKLTACAQKNASAIPAHLTVDLFVDTTKTPANAGWGFGCMGPNIPGQHEALVFVAGGPETKGELKGEEGDKVILGMNRGIFEAKVHGLNSEWSDQVLRKWIPYPKSPVGVWR</sequence>
<dbReference type="InParanoid" id="A0A0C3DDV1"/>
<dbReference type="EMBL" id="KN832877">
    <property type="protein sequence ID" value="KIN00113.1"/>
    <property type="molecule type" value="Genomic_DNA"/>
</dbReference>
<dbReference type="Gene3D" id="3.10.490.10">
    <property type="entry name" value="Gamma-glutamyl cyclotransferase-like"/>
    <property type="match status" value="1"/>
</dbReference>
<dbReference type="HOGENOM" id="CLU_653995_0_0_1"/>
<dbReference type="Proteomes" id="UP000054321">
    <property type="component" value="Unassembled WGS sequence"/>
</dbReference>
<accession>A0A0C3DDV1</accession>
<protein>
    <recommendedName>
        <fullName evidence="1">gamma-glutamylcyclotransferase</fullName>
        <ecNumber evidence="1">4.3.2.9</ecNumber>
    </recommendedName>
</protein>
<gene>
    <name evidence="4" type="ORF">OIDMADRAFT_29249</name>
</gene>
<evidence type="ECO:0000313" key="4">
    <source>
        <dbReference type="EMBL" id="KIN00113.1"/>
    </source>
</evidence>
<feature type="region of interest" description="Disordered" evidence="3">
    <location>
        <begin position="1"/>
        <end position="115"/>
    </location>
</feature>
<dbReference type="PANTHER" id="PTHR12935">
    <property type="entry name" value="GAMMA-GLUTAMYLCYCLOTRANSFERASE"/>
    <property type="match status" value="1"/>
</dbReference>
<dbReference type="InterPro" id="IPR017939">
    <property type="entry name" value="G-Glutamylcylcotransferase"/>
</dbReference>
<feature type="compositionally biased region" description="Low complexity" evidence="3">
    <location>
        <begin position="221"/>
        <end position="232"/>
    </location>
</feature>
<keyword evidence="2" id="KW-0456">Lyase</keyword>
<name>A0A0C3DDV1_OIDMZ</name>
<dbReference type="OrthoDB" id="2924818at2759"/>
<proteinExistence type="predicted"/>
<dbReference type="SUPFAM" id="SSF110857">
    <property type="entry name" value="Gamma-glutamyl cyclotransferase-like"/>
    <property type="match status" value="1"/>
</dbReference>
<evidence type="ECO:0000256" key="2">
    <source>
        <dbReference type="ARBA" id="ARBA00023239"/>
    </source>
</evidence>
<feature type="compositionally biased region" description="Polar residues" evidence="3">
    <location>
        <begin position="91"/>
        <end position="108"/>
    </location>
</feature>
<dbReference type="AlphaFoldDB" id="A0A0C3DDV1"/>
<feature type="region of interest" description="Disordered" evidence="3">
    <location>
        <begin position="208"/>
        <end position="235"/>
    </location>
</feature>
<evidence type="ECO:0000313" key="5">
    <source>
        <dbReference type="Proteomes" id="UP000054321"/>
    </source>
</evidence>
<dbReference type="CDD" id="cd06661">
    <property type="entry name" value="GGCT_like"/>
    <property type="match status" value="1"/>
</dbReference>
<evidence type="ECO:0000256" key="3">
    <source>
        <dbReference type="SAM" id="MobiDB-lite"/>
    </source>
</evidence>